<protein>
    <submittedName>
        <fullName evidence="1">Uncharacterized protein</fullName>
    </submittedName>
</protein>
<evidence type="ECO:0000313" key="1">
    <source>
        <dbReference type="EMBL" id="JAA78114.1"/>
    </source>
</evidence>
<accession>S4NM24</accession>
<feature type="non-terminal residue" evidence="1">
    <location>
        <position position="1"/>
    </location>
</feature>
<dbReference type="AlphaFoldDB" id="S4NM24"/>
<sequence>QGYFSGGHSPHNSVYLFCQGRAFYLSIPFYYLTNERYCVLYVQVRARVFNEYGRKHTLETRPDFLSMRVVYIN</sequence>
<reference evidence="1" key="2">
    <citation type="submission" date="2013-05" db="EMBL/GenBank/DDBJ databases">
        <authorList>
            <person name="Carter J.-M."/>
            <person name="Baker S.C."/>
            <person name="Pink R."/>
            <person name="Carter D.R.F."/>
            <person name="Collins A."/>
            <person name="Tomlin J."/>
            <person name="Gibbs M."/>
            <person name="Breuker C.J."/>
        </authorList>
    </citation>
    <scope>NUCLEOTIDE SEQUENCE</scope>
    <source>
        <tissue evidence="1">Ovary</tissue>
    </source>
</reference>
<proteinExistence type="predicted"/>
<name>S4NM24_9NEOP</name>
<organism evidence="1">
    <name type="scientific">Pararge aegeria</name>
    <name type="common">speckled wood butterfly</name>
    <dbReference type="NCBI Taxonomy" id="116150"/>
    <lineage>
        <taxon>Eukaryota</taxon>
        <taxon>Metazoa</taxon>
        <taxon>Ecdysozoa</taxon>
        <taxon>Arthropoda</taxon>
        <taxon>Hexapoda</taxon>
        <taxon>Insecta</taxon>
        <taxon>Pterygota</taxon>
        <taxon>Neoptera</taxon>
        <taxon>Endopterygota</taxon>
        <taxon>Lepidoptera</taxon>
        <taxon>Glossata</taxon>
        <taxon>Ditrysia</taxon>
        <taxon>Papilionoidea</taxon>
        <taxon>Nymphalidae</taxon>
        <taxon>Satyrinae</taxon>
        <taxon>Satyrini</taxon>
        <taxon>Parargina</taxon>
        <taxon>Pararge</taxon>
    </lineage>
</organism>
<dbReference type="EMBL" id="GAIX01014446">
    <property type="protein sequence ID" value="JAA78114.1"/>
    <property type="molecule type" value="Transcribed_RNA"/>
</dbReference>
<reference evidence="1" key="1">
    <citation type="journal article" date="2013" name="BMC Genomics">
        <title>Unscrambling butterfly oogenesis.</title>
        <authorList>
            <person name="Carter J.M."/>
            <person name="Baker S.C."/>
            <person name="Pink R."/>
            <person name="Carter D.R."/>
            <person name="Collins A."/>
            <person name="Tomlin J."/>
            <person name="Gibbs M."/>
            <person name="Breuker C.J."/>
        </authorList>
    </citation>
    <scope>NUCLEOTIDE SEQUENCE</scope>
    <source>
        <tissue evidence="1">Ovary</tissue>
    </source>
</reference>